<dbReference type="InterPro" id="IPR019734">
    <property type="entry name" value="TPR_rpt"/>
</dbReference>
<evidence type="ECO:0000256" key="1">
    <source>
        <dbReference type="PROSITE-ProRule" id="PRU00339"/>
    </source>
</evidence>
<evidence type="ECO:0008006" key="4">
    <source>
        <dbReference type="Google" id="ProtNLM"/>
    </source>
</evidence>
<protein>
    <recommendedName>
        <fullName evidence="4">Tetratricopeptide repeat protein</fullName>
    </recommendedName>
</protein>
<dbReference type="SUPFAM" id="SSF48452">
    <property type="entry name" value="TPR-like"/>
    <property type="match status" value="1"/>
</dbReference>
<dbReference type="EMBL" id="AP028947">
    <property type="protein sequence ID" value="BET26673.1"/>
    <property type="molecule type" value="Genomic_DNA"/>
</dbReference>
<sequence>MRALKFLVGVSLLSILVGCAGVGVVASSDPLAKLNDAQELYQRQDRPLPAERLIREALAIYKEQDDPHGLGNSYRQYGDFLRSPAVSQWETVYRRDGFQDKSVTFDNRLVKASEYYSKALEYYQRAEVQHRKASRFDSLTNVYFNMAWSYQMLDDREKACSNLDKALEANAENVKRNPTAKQFGSIANAVASAKQQARCA</sequence>
<gene>
    <name evidence="2" type="ORF">RGQ30_21740</name>
</gene>
<dbReference type="PROSITE" id="PS51257">
    <property type="entry name" value="PROKAR_LIPOPROTEIN"/>
    <property type="match status" value="1"/>
</dbReference>
<keyword evidence="3" id="KW-1185">Reference proteome</keyword>
<dbReference type="InterPro" id="IPR011990">
    <property type="entry name" value="TPR-like_helical_dom_sf"/>
</dbReference>
<dbReference type="RefSeq" id="WP_130555870.1">
    <property type="nucleotide sequence ID" value="NZ_AP028947.1"/>
</dbReference>
<evidence type="ECO:0000313" key="3">
    <source>
        <dbReference type="Proteomes" id="UP001329151"/>
    </source>
</evidence>
<dbReference type="KEGG" id="lto:RGQ30_21740"/>
<keyword evidence="1" id="KW-0802">TPR repeat</keyword>
<organism evidence="2 3">
    <name type="scientific">Limnobacter thiooxidans</name>
    <dbReference type="NCBI Taxonomy" id="131080"/>
    <lineage>
        <taxon>Bacteria</taxon>
        <taxon>Pseudomonadati</taxon>
        <taxon>Pseudomonadota</taxon>
        <taxon>Betaproteobacteria</taxon>
        <taxon>Burkholderiales</taxon>
        <taxon>Burkholderiaceae</taxon>
        <taxon>Limnobacter</taxon>
    </lineage>
</organism>
<dbReference type="AlphaFoldDB" id="A0AA86J0B0"/>
<dbReference type="Gene3D" id="1.25.40.10">
    <property type="entry name" value="Tetratricopeptide repeat domain"/>
    <property type="match status" value="1"/>
</dbReference>
<proteinExistence type="predicted"/>
<accession>A0AA86J0B0</accession>
<dbReference type="Proteomes" id="UP001329151">
    <property type="component" value="Chromosome"/>
</dbReference>
<feature type="repeat" description="TPR" evidence="1">
    <location>
        <begin position="140"/>
        <end position="173"/>
    </location>
</feature>
<reference evidence="2 3" key="1">
    <citation type="submission" date="2023-10" db="EMBL/GenBank/DDBJ databases">
        <title>Complete Genome Sequence of Limnobacter thiooxidans CS-K2T, Isolated from freshwater lake sediments in Bavaria, Germany.</title>
        <authorList>
            <person name="Naruki M."/>
            <person name="Watanabe A."/>
            <person name="Warashina T."/>
            <person name="Morita T."/>
            <person name="Arakawa K."/>
        </authorList>
    </citation>
    <scope>NUCLEOTIDE SEQUENCE [LARGE SCALE GENOMIC DNA]</scope>
    <source>
        <strain evidence="2 3">CS-K2</strain>
    </source>
</reference>
<name>A0AA86J0B0_9BURK</name>
<evidence type="ECO:0000313" key="2">
    <source>
        <dbReference type="EMBL" id="BET26673.1"/>
    </source>
</evidence>
<dbReference type="PROSITE" id="PS50005">
    <property type="entry name" value="TPR"/>
    <property type="match status" value="1"/>
</dbReference>